<dbReference type="EMBL" id="JWZX01002701">
    <property type="protein sequence ID" value="KOO27549.1"/>
    <property type="molecule type" value="Genomic_DNA"/>
</dbReference>
<evidence type="ECO:0000313" key="3">
    <source>
        <dbReference type="Proteomes" id="UP000037460"/>
    </source>
</evidence>
<keyword evidence="3" id="KW-1185">Reference proteome</keyword>
<keyword evidence="1" id="KW-0472">Membrane</keyword>
<evidence type="ECO:0000256" key="1">
    <source>
        <dbReference type="SAM" id="Phobius"/>
    </source>
</evidence>
<feature type="transmembrane region" description="Helical" evidence="1">
    <location>
        <begin position="75"/>
        <end position="100"/>
    </location>
</feature>
<comment type="caution">
    <text evidence="2">The sequence shown here is derived from an EMBL/GenBank/DDBJ whole genome shotgun (WGS) entry which is preliminary data.</text>
</comment>
<gene>
    <name evidence="2" type="ORF">Ctob_007811</name>
</gene>
<feature type="transmembrane region" description="Helical" evidence="1">
    <location>
        <begin position="127"/>
        <end position="150"/>
    </location>
</feature>
<accession>A0A0M0JLV2</accession>
<organism evidence="2 3">
    <name type="scientific">Chrysochromulina tobinii</name>
    <dbReference type="NCBI Taxonomy" id="1460289"/>
    <lineage>
        <taxon>Eukaryota</taxon>
        <taxon>Haptista</taxon>
        <taxon>Haptophyta</taxon>
        <taxon>Prymnesiophyceae</taxon>
        <taxon>Prymnesiales</taxon>
        <taxon>Chrysochromulinaceae</taxon>
        <taxon>Chrysochromulina</taxon>
    </lineage>
</organism>
<name>A0A0M0JLV2_9EUKA</name>
<reference evidence="3" key="1">
    <citation type="journal article" date="2015" name="PLoS Genet.">
        <title>Genome Sequence and Transcriptome Analyses of Chrysochromulina tobin: Metabolic Tools for Enhanced Algal Fitness in the Prominent Order Prymnesiales (Haptophyceae).</title>
        <authorList>
            <person name="Hovde B.T."/>
            <person name="Deodato C.R."/>
            <person name="Hunsperger H.M."/>
            <person name="Ryken S.A."/>
            <person name="Yost W."/>
            <person name="Jha R.K."/>
            <person name="Patterson J."/>
            <person name="Monnat R.J. Jr."/>
            <person name="Barlow S.B."/>
            <person name="Starkenburg S.R."/>
            <person name="Cattolico R.A."/>
        </authorList>
    </citation>
    <scope>NUCLEOTIDE SEQUENCE</scope>
    <source>
        <strain evidence="3">CCMP291</strain>
    </source>
</reference>
<keyword evidence="1" id="KW-1133">Transmembrane helix</keyword>
<keyword evidence="1" id="KW-0812">Transmembrane</keyword>
<protein>
    <submittedName>
        <fullName evidence="2">Uncharacterized protein</fullName>
    </submittedName>
</protein>
<proteinExistence type="predicted"/>
<dbReference type="Proteomes" id="UP000037460">
    <property type="component" value="Unassembled WGS sequence"/>
</dbReference>
<feature type="transmembrane region" description="Helical" evidence="1">
    <location>
        <begin position="162"/>
        <end position="187"/>
    </location>
</feature>
<evidence type="ECO:0000313" key="2">
    <source>
        <dbReference type="EMBL" id="KOO27549.1"/>
    </source>
</evidence>
<sequence length="257" mass="27833">MLAADKQVLDACLRNELQELRRMELENIITRFDSALTPSTLIAGFSFTAIVDLDVLNPDSSDTSINEDQRIAERVFYIAASLALALSLQVTAVASAGIIFGQRLAVQATAEQGYQHDKLIAELNAKFLQCTVCVAGAMLSVVIASVSVVWMKQSASDGQGHIASWTSSVLSLVIFCTTCITVVQMFLRLHTWAPASSKLSLSASQRAAGSKQLGITADEFYVEEHVRTEYLKQRQAQAQAYLAAKSESSPLVPCVGR</sequence>
<dbReference type="AlphaFoldDB" id="A0A0M0JLV2"/>